<dbReference type="UniPathway" id="UPA00060">
    <property type="reaction ID" value="UER00141"/>
</dbReference>
<comment type="caution">
    <text evidence="9">Lacks conserved residue(s) required for the propagation of feature annotation.</text>
</comment>
<keyword evidence="3 9" id="KW-0479">Metal-binding</keyword>
<feature type="binding site" evidence="9">
    <location>
        <begin position="130"/>
        <end position="132"/>
    </location>
    <ligand>
        <name>2-[(2R,5Z)-2-carboxy-4-methylthiazol-5(2H)-ylidene]ethyl phosphate</name>
        <dbReference type="ChEBI" id="CHEBI:62899"/>
    </ligand>
</feature>
<evidence type="ECO:0000256" key="5">
    <source>
        <dbReference type="ARBA" id="ARBA00022977"/>
    </source>
</evidence>
<comment type="catalytic activity">
    <reaction evidence="7 9">
        <text>2-(2-carboxy-4-methylthiazol-5-yl)ethyl phosphate + 4-amino-2-methyl-5-(diphosphooxymethyl)pyrimidine + 2 H(+) = thiamine phosphate + CO2 + diphosphate</text>
        <dbReference type="Rhea" id="RHEA:47848"/>
        <dbReference type="ChEBI" id="CHEBI:15378"/>
        <dbReference type="ChEBI" id="CHEBI:16526"/>
        <dbReference type="ChEBI" id="CHEBI:33019"/>
        <dbReference type="ChEBI" id="CHEBI:37575"/>
        <dbReference type="ChEBI" id="CHEBI:57841"/>
        <dbReference type="ChEBI" id="CHEBI:62890"/>
        <dbReference type="EC" id="2.5.1.3"/>
    </reaction>
</comment>
<keyword evidence="12" id="KW-1185">Reference proteome</keyword>
<feature type="binding site" evidence="9">
    <location>
        <position position="133"/>
    </location>
    <ligand>
        <name>4-amino-2-methyl-5-(diphosphooxymethyl)pyrimidine</name>
        <dbReference type="ChEBI" id="CHEBI:57841"/>
    </ligand>
</feature>
<comment type="function">
    <text evidence="9">Condenses 4-methyl-5-(beta-hydroxyethyl)thiazole monophosphate (THZ-P) and 2-methyl-4-amino-5-hydroxymethyl pyrimidine pyrophosphate (HMP-PP) to form thiamine monophosphate (TMP).</text>
</comment>
<feature type="binding site" evidence="9">
    <location>
        <position position="104"/>
    </location>
    <ligand>
        <name>4-amino-2-methyl-5-(diphosphooxymethyl)pyrimidine</name>
        <dbReference type="ChEBI" id="CHEBI:57841"/>
    </ligand>
</feature>
<gene>
    <name evidence="9" type="primary">thiE</name>
    <name evidence="11" type="ORF">EYB31_03390</name>
</gene>
<dbReference type="GO" id="GO:0004789">
    <property type="term" value="F:thiamine-phosphate diphosphorylase activity"/>
    <property type="evidence" value="ECO:0007669"/>
    <property type="project" value="UniProtKB-UniRule"/>
</dbReference>
<keyword evidence="4 9" id="KW-0460">Magnesium</keyword>
<keyword evidence="5 9" id="KW-0784">Thiamine biosynthesis</keyword>
<evidence type="ECO:0000256" key="6">
    <source>
        <dbReference type="ARBA" id="ARBA00047334"/>
    </source>
</evidence>
<dbReference type="InterPro" id="IPR036206">
    <property type="entry name" value="ThiamineP_synth_sf"/>
</dbReference>
<comment type="catalytic activity">
    <reaction evidence="8 9">
        <text>2-[(2R,5Z)-2-carboxy-4-methylthiazol-5(2H)-ylidene]ethyl phosphate + 4-amino-2-methyl-5-(diphosphooxymethyl)pyrimidine + 2 H(+) = thiamine phosphate + CO2 + diphosphate</text>
        <dbReference type="Rhea" id="RHEA:47844"/>
        <dbReference type="ChEBI" id="CHEBI:15378"/>
        <dbReference type="ChEBI" id="CHEBI:16526"/>
        <dbReference type="ChEBI" id="CHEBI:33019"/>
        <dbReference type="ChEBI" id="CHEBI:37575"/>
        <dbReference type="ChEBI" id="CHEBI:57841"/>
        <dbReference type="ChEBI" id="CHEBI:62899"/>
        <dbReference type="EC" id="2.5.1.3"/>
    </reaction>
</comment>
<dbReference type="InterPro" id="IPR022998">
    <property type="entry name" value="ThiamineP_synth_TenI"/>
</dbReference>
<dbReference type="Gene3D" id="3.20.20.70">
    <property type="entry name" value="Aldolase class I"/>
    <property type="match status" value="1"/>
</dbReference>
<sequence>MRRHALHLITTGRQKLEEAAAIARRLPSELIDVVHIREKHRTAREIMDWHQALSAALPGTAIYINDRVDAAASVQAVGVQLGYTSVPIETARKLMPAGTHIGCSVHSVAEAREARQNGADYVFFGHIYATASKEGAPPRGVDALAEVVRAAGVPVVAIGGIGPEQTGEVLSAGAAGIAVLSSVFLHADPERQVYRYREALDRYTAR</sequence>
<evidence type="ECO:0000256" key="4">
    <source>
        <dbReference type="ARBA" id="ARBA00022842"/>
    </source>
</evidence>
<dbReference type="OrthoDB" id="9815348at2"/>
<dbReference type="GO" id="GO:0000287">
    <property type="term" value="F:magnesium ion binding"/>
    <property type="evidence" value="ECO:0007669"/>
    <property type="project" value="UniProtKB-UniRule"/>
</dbReference>
<comment type="pathway">
    <text evidence="1 9">Cofactor biosynthesis; thiamine diphosphate biosynthesis; thiamine phosphate from 4-amino-2-methyl-5-diphosphomethylpyrimidine and 4-methyl-5-(2-phosphoethyl)-thiazole: step 1/1.</text>
</comment>
<feature type="domain" description="Thiamine phosphate synthase/TenI" evidence="10">
    <location>
        <begin position="7"/>
        <end position="183"/>
    </location>
</feature>
<dbReference type="InterPro" id="IPR013785">
    <property type="entry name" value="Aldolase_TIM"/>
</dbReference>
<dbReference type="GO" id="GO:0009228">
    <property type="term" value="P:thiamine biosynthetic process"/>
    <property type="evidence" value="ECO:0007669"/>
    <property type="project" value="UniProtKB-KW"/>
</dbReference>
<evidence type="ECO:0000256" key="2">
    <source>
        <dbReference type="ARBA" id="ARBA00022679"/>
    </source>
</evidence>
<evidence type="ECO:0000256" key="7">
    <source>
        <dbReference type="ARBA" id="ARBA00047851"/>
    </source>
</evidence>
<feature type="binding site" evidence="9">
    <location>
        <begin position="180"/>
        <end position="181"/>
    </location>
    <ligand>
        <name>2-[(2R,5Z)-2-carboxy-4-methylthiazol-5(2H)-ylidene]ethyl phosphate</name>
        <dbReference type="ChEBI" id="CHEBI:62899"/>
    </ligand>
</feature>
<dbReference type="GO" id="GO:0009229">
    <property type="term" value="P:thiamine diphosphate biosynthetic process"/>
    <property type="evidence" value="ECO:0007669"/>
    <property type="project" value="UniProtKB-UniRule"/>
</dbReference>
<feature type="binding site" evidence="9">
    <location>
        <position position="66"/>
    </location>
    <ligand>
        <name>Mg(2+)</name>
        <dbReference type="ChEBI" id="CHEBI:18420"/>
    </ligand>
</feature>
<evidence type="ECO:0000256" key="3">
    <source>
        <dbReference type="ARBA" id="ARBA00022723"/>
    </source>
</evidence>
<dbReference type="PANTHER" id="PTHR20857:SF22">
    <property type="entry name" value="THIAZOLE TAUTOMERASE"/>
    <property type="match status" value="1"/>
</dbReference>
<feature type="binding site" evidence="9">
    <location>
        <position position="65"/>
    </location>
    <ligand>
        <name>4-amino-2-methyl-5-(diphosphooxymethyl)pyrimidine</name>
        <dbReference type="ChEBI" id="CHEBI:57841"/>
    </ligand>
</feature>
<evidence type="ECO:0000313" key="12">
    <source>
        <dbReference type="Proteomes" id="UP000293142"/>
    </source>
</evidence>
<comment type="similarity">
    <text evidence="9">Belongs to the thiamine-phosphate synthase family.</text>
</comment>
<dbReference type="HAMAP" id="MF_00097">
    <property type="entry name" value="TMP_synthase"/>
    <property type="match status" value="1"/>
</dbReference>
<dbReference type="GO" id="GO:0005737">
    <property type="term" value="C:cytoplasm"/>
    <property type="evidence" value="ECO:0007669"/>
    <property type="project" value="TreeGrafter"/>
</dbReference>
<dbReference type="Proteomes" id="UP000293142">
    <property type="component" value="Unassembled WGS sequence"/>
</dbReference>
<feature type="binding site" evidence="9">
    <location>
        <position position="160"/>
    </location>
    <ligand>
        <name>2-[(2R,5Z)-2-carboxy-4-methylthiazol-5(2H)-ylidene]ethyl phosphate</name>
        <dbReference type="ChEBI" id="CHEBI:62899"/>
    </ligand>
</feature>
<dbReference type="InterPro" id="IPR034291">
    <property type="entry name" value="TMP_synthase"/>
</dbReference>
<dbReference type="CDD" id="cd00564">
    <property type="entry name" value="TMP_TenI"/>
    <property type="match status" value="1"/>
</dbReference>
<evidence type="ECO:0000256" key="1">
    <source>
        <dbReference type="ARBA" id="ARBA00005165"/>
    </source>
</evidence>
<evidence type="ECO:0000256" key="8">
    <source>
        <dbReference type="ARBA" id="ARBA00047883"/>
    </source>
</evidence>
<dbReference type="PANTHER" id="PTHR20857">
    <property type="entry name" value="THIAMINE-PHOSPHATE PYROPHOSPHORYLASE"/>
    <property type="match status" value="1"/>
</dbReference>
<dbReference type="RefSeq" id="WP_131011862.1">
    <property type="nucleotide sequence ID" value="NZ_SIRE01000003.1"/>
</dbReference>
<dbReference type="EC" id="2.5.1.3" evidence="9"/>
<comment type="caution">
    <text evidence="11">The sequence shown here is derived from an EMBL/GenBank/DDBJ whole genome shotgun (WGS) entry which is preliminary data.</text>
</comment>
<reference evidence="11 12" key="1">
    <citation type="submission" date="2019-02" db="EMBL/GenBank/DDBJ databases">
        <title>Paenibacillus sp. nov., isolated from surface-sterilized tissue of Thalictrum simplex L.</title>
        <authorList>
            <person name="Tuo L."/>
        </authorList>
    </citation>
    <scope>NUCLEOTIDE SEQUENCE [LARGE SCALE GENOMIC DNA]</scope>
    <source>
        <strain evidence="11 12">N2SHLJ1</strain>
    </source>
</reference>
<dbReference type="Pfam" id="PF02581">
    <property type="entry name" value="TMP-TENI"/>
    <property type="match status" value="1"/>
</dbReference>
<dbReference type="SUPFAM" id="SSF51391">
    <property type="entry name" value="Thiamin phosphate synthase"/>
    <property type="match status" value="1"/>
</dbReference>
<accession>A0A4Q9E0S4</accession>
<dbReference type="EMBL" id="SIRE01000003">
    <property type="protein sequence ID" value="TBL81151.1"/>
    <property type="molecule type" value="Genomic_DNA"/>
</dbReference>
<protein>
    <recommendedName>
        <fullName evidence="9">Thiamine-phosphate synthase</fullName>
        <shortName evidence="9">TP synthase</shortName>
        <shortName evidence="9">TPS</shortName>
        <ecNumber evidence="9">2.5.1.3</ecNumber>
    </recommendedName>
    <alternativeName>
        <fullName evidence="9">Thiamine-phosphate pyrophosphorylase</fullName>
        <shortName evidence="9">TMP pyrophosphorylase</shortName>
        <shortName evidence="9">TMP-PPase</shortName>
    </alternativeName>
</protein>
<comment type="cofactor">
    <cofactor evidence="9">
        <name>Mg(2+)</name>
        <dbReference type="ChEBI" id="CHEBI:18420"/>
    </cofactor>
    <text evidence="9">Binds 1 Mg(2+) ion per subunit.</text>
</comment>
<comment type="catalytic activity">
    <reaction evidence="6 9">
        <text>4-methyl-5-(2-phosphooxyethyl)-thiazole + 4-amino-2-methyl-5-(diphosphooxymethyl)pyrimidine + H(+) = thiamine phosphate + diphosphate</text>
        <dbReference type="Rhea" id="RHEA:22328"/>
        <dbReference type="ChEBI" id="CHEBI:15378"/>
        <dbReference type="ChEBI" id="CHEBI:33019"/>
        <dbReference type="ChEBI" id="CHEBI:37575"/>
        <dbReference type="ChEBI" id="CHEBI:57841"/>
        <dbReference type="ChEBI" id="CHEBI:58296"/>
        <dbReference type="EC" id="2.5.1.3"/>
    </reaction>
</comment>
<proteinExistence type="inferred from homology"/>
<dbReference type="AlphaFoldDB" id="A0A4Q9E0S4"/>
<evidence type="ECO:0000259" key="10">
    <source>
        <dbReference type="Pfam" id="PF02581"/>
    </source>
</evidence>
<evidence type="ECO:0000313" key="11">
    <source>
        <dbReference type="EMBL" id="TBL81151.1"/>
    </source>
</evidence>
<name>A0A4Q9E0S4_9BACL</name>
<organism evidence="11 12">
    <name type="scientific">Paenibacillus thalictri</name>
    <dbReference type="NCBI Taxonomy" id="2527873"/>
    <lineage>
        <taxon>Bacteria</taxon>
        <taxon>Bacillati</taxon>
        <taxon>Bacillota</taxon>
        <taxon>Bacilli</taxon>
        <taxon>Bacillales</taxon>
        <taxon>Paenibacillaceae</taxon>
        <taxon>Paenibacillus</taxon>
    </lineage>
</organism>
<keyword evidence="2 9" id="KW-0808">Transferase</keyword>
<evidence type="ECO:0000256" key="9">
    <source>
        <dbReference type="HAMAP-Rule" id="MF_00097"/>
    </source>
</evidence>